<accession>A0A643FJ00</accession>
<name>A0A643FJ00_9BURK</name>
<keyword evidence="2" id="KW-0238">DNA-binding</keyword>
<dbReference type="EMBL" id="CP062803">
    <property type="protein sequence ID" value="QOT76322.1"/>
    <property type="molecule type" value="Genomic_DNA"/>
</dbReference>
<dbReference type="InterPro" id="IPR003313">
    <property type="entry name" value="AraC-bd"/>
</dbReference>
<sequence length="271" mass="28760">MRSGQFRILRCAMPGVEAVEASTRHTFARHTHEQFGIGVIWQGAHRSHSGRGMVEAGPGDMIMVNPGEVHDGMPIGDAGRSWRMLYFDPACIALASLDLSEGRTRQCEFPNPVVSDAAVAACFQQLYLLATAGAGSDLQREAMLLALLARVAEPGLVRSAGAQAGAQAGAIDRARSLIDDDPAAPVSLAELAEVAGLSRFQLLRAFSKATGLTPHAYLLQRRIHLARALIAQGKALADAAAASGFADQSHMTRMFVRQYGVSPRAYAAVVG</sequence>
<reference evidence="5 6" key="1">
    <citation type="submission" date="2020-10" db="EMBL/GenBank/DDBJ databases">
        <title>Complete genome sequence of Cupriavidus basilensis CCUG 49340T.</title>
        <authorList>
            <person name="Salva-Serra F."/>
            <person name="Donoso R.A."/>
            <person name="Cho K.H."/>
            <person name="Yoo J.A."/>
            <person name="Lee K."/>
            <person name="Yoon S.-H."/>
            <person name="Perez-Pantoja D."/>
            <person name="Moore E.R.B."/>
        </authorList>
    </citation>
    <scope>NUCLEOTIDE SEQUENCE [LARGE SCALE GENOMIC DNA]</scope>
    <source>
        <strain evidence="6">CCUG 49340</strain>
    </source>
</reference>
<evidence type="ECO:0000256" key="3">
    <source>
        <dbReference type="ARBA" id="ARBA00023163"/>
    </source>
</evidence>
<feature type="domain" description="HTH araC/xylS-type" evidence="4">
    <location>
        <begin position="172"/>
        <end position="269"/>
    </location>
</feature>
<dbReference type="SUPFAM" id="SSF46689">
    <property type="entry name" value="Homeodomain-like"/>
    <property type="match status" value="2"/>
</dbReference>
<keyword evidence="3" id="KW-0804">Transcription</keyword>
<dbReference type="InterPro" id="IPR050204">
    <property type="entry name" value="AraC_XylS_family_regulators"/>
</dbReference>
<evidence type="ECO:0000256" key="1">
    <source>
        <dbReference type="ARBA" id="ARBA00023015"/>
    </source>
</evidence>
<dbReference type="Gene3D" id="1.10.10.60">
    <property type="entry name" value="Homeodomain-like"/>
    <property type="match status" value="1"/>
</dbReference>
<keyword evidence="1" id="KW-0805">Transcription regulation</keyword>
<dbReference type="SUPFAM" id="SSF51215">
    <property type="entry name" value="Regulatory protein AraC"/>
    <property type="match status" value="1"/>
</dbReference>
<dbReference type="GeneID" id="98403153"/>
<dbReference type="RefSeq" id="WP_150992863.1">
    <property type="nucleotide sequence ID" value="NZ_CP062803.1"/>
</dbReference>
<dbReference type="PANTHER" id="PTHR46796">
    <property type="entry name" value="HTH-TYPE TRANSCRIPTIONAL ACTIVATOR RHAS-RELATED"/>
    <property type="match status" value="1"/>
</dbReference>
<organism evidence="5 6">
    <name type="scientific">Cupriavidus basilensis</name>
    <dbReference type="NCBI Taxonomy" id="68895"/>
    <lineage>
        <taxon>Bacteria</taxon>
        <taxon>Pseudomonadati</taxon>
        <taxon>Pseudomonadota</taxon>
        <taxon>Betaproteobacteria</taxon>
        <taxon>Burkholderiales</taxon>
        <taxon>Burkholderiaceae</taxon>
        <taxon>Cupriavidus</taxon>
    </lineage>
</organism>
<dbReference type="Proteomes" id="UP000397656">
    <property type="component" value="Chromosome 1"/>
</dbReference>
<evidence type="ECO:0000313" key="6">
    <source>
        <dbReference type="Proteomes" id="UP000397656"/>
    </source>
</evidence>
<dbReference type="SMART" id="SM00342">
    <property type="entry name" value="HTH_ARAC"/>
    <property type="match status" value="1"/>
</dbReference>
<evidence type="ECO:0000259" key="4">
    <source>
        <dbReference type="PROSITE" id="PS01124"/>
    </source>
</evidence>
<gene>
    <name evidence="5" type="ORF">F7R26_019700</name>
</gene>
<dbReference type="GO" id="GO:0043565">
    <property type="term" value="F:sequence-specific DNA binding"/>
    <property type="evidence" value="ECO:0007669"/>
    <property type="project" value="InterPro"/>
</dbReference>
<evidence type="ECO:0000256" key="2">
    <source>
        <dbReference type="ARBA" id="ARBA00023125"/>
    </source>
</evidence>
<dbReference type="PROSITE" id="PS01124">
    <property type="entry name" value="HTH_ARAC_FAMILY_2"/>
    <property type="match status" value="1"/>
</dbReference>
<evidence type="ECO:0000313" key="5">
    <source>
        <dbReference type="EMBL" id="QOT76322.1"/>
    </source>
</evidence>
<dbReference type="AlphaFoldDB" id="A0A643FJ00"/>
<dbReference type="GO" id="GO:0003700">
    <property type="term" value="F:DNA-binding transcription factor activity"/>
    <property type="evidence" value="ECO:0007669"/>
    <property type="project" value="InterPro"/>
</dbReference>
<proteinExistence type="predicted"/>
<dbReference type="InterPro" id="IPR018060">
    <property type="entry name" value="HTH_AraC"/>
</dbReference>
<dbReference type="InterPro" id="IPR037923">
    <property type="entry name" value="HTH-like"/>
</dbReference>
<protein>
    <submittedName>
        <fullName evidence="5">AraC family transcriptional regulator</fullName>
    </submittedName>
</protein>
<dbReference type="Pfam" id="PF12833">
    <property type="entry name" value="HTH_18"/>
    <property type="match status" value="1"/>
</dbReference>
<dbReference type="InterPro" id="IPR009057">
    <property type="entry name" value="Homeodomain-like_sf"/>
</dbReference>
<dbReference type="PANTHER" id="PTHR46796:SF2">
    <property type="entry name" value="TRANSCRIPTIONAL REGULATORY PROTEIN"/>
    <property type="match status" value="1"/>
</dbReference>
<dbReference type="Pfam" id="PF02311">
    <property type="entry name" value="AraC_binding"/>
    <property type="match status" value="1"/>
</dbReference>